<feature type="transmembrane region" description="Helical" evidence="1">
    <location>
        <begin position="70"/>
        <end position="92"/>
    </location>
</feature>
<dbReference type="RefSeq" id="WP_344864078.1">
    <property type="nucleotide sequence ID" value="NZ_BAAAZN010000011.1"/>
</dbReference>
<sequence>MVGHIVGEWLPIAADIPNPLPSKPPGSEKILGLVGNVRWAAGLALMVGFFMGLVVWAGGRWIDHHRAGKVGLVMMLCAVGGAILYGIGWTVINGFAGSPQ</sequence>
<gene>
    <name evidence="2" type="ORF">GCM10022222_51090</name>
</gene>
<keyword evidence="1" id="KW-0472">Membrane</keyword>
<protein>
    <recommendedName>
        <fullName evidence="4">TrbC/VIRB2 family protein</fullName>
    </recommendedName>
</protein>
<accession>A0ABP6X846</accession>
<evidence type="ECO:0000313" key="3">
    <source>
        <dbReference type="Proteomes" id="UP001500689"/>
    </source>
</evidence>
<keyword evidence="1" id="KW-0812">Transmembrane</keyword>
<keyword evidence="1" id="KW-1133">Transmembrane helix</keyword>
<dbReference type="Proteomes" id="UP001500689">
    <property type="component" value="Unassembled WGS sequence"/>
</dbReference>
<organism evidence="2 3">
    <name type="scientific">Amycolatopsis ultiminotia</name>
    <dbReference type="NCBI Taxonomy" id="543629"/>
    <lineage>
        <taxon>Bacteria</taxon>
        <taxon>Bacillati</taxon>
        <taxon>Actinomycetota</taxon>
        <taxon>Actinomycetes</taxon>
        <taxon>Pseudonocardiales</taxon>
        <taxon>Pseudonocardiaceae</taxon>
        <taxon>Amycolatopsis</taxon>
    </lineage>
</organism>
<evidence type="ECO:0000313" key="2">
    <source>
        <dbReference type="EMBL" id="GAA3561103.1"/>
    </source>
</evidence>
<reference evidence="3" key="1">
    <citation type="journal article" date="2019" name="Int. J. Syst. Evol. Microbiol.">
        <title>The Global Catalogue of Microorganisms (GCM) 10K type strain sequencing project: providing services to taxonomists for standard genome sequencing and annotation.</title>
        <authorList>
            <consortium name="The Broad Institute Genomics Platform"/>
            <consortium name="The Broad Institute Genome Sequencing Center for Infectious Disease"/>
            <person name="Wu L."/>
            <person name="Ma J."/>
        </authorList>
    </citation>
    <scope>NUCLEOTIDE SEQUENCE [LARGE SCALE GENOMIC DNA]</scope>
    <source>
        <strain evidence="3">JCM 16898</strain>
    </source>
</reference>
<evidence type="ECO:0008006" key="4">
    <source>
        <dbReference type="Google" id="ProtNLM"/>
    </source>
</evidence>
<proteinExistence type="predicted"/>
<name>A0ABP6X846_9PSEU</name>
<comment type="caution">
    <text evidence="2">The sequence shown here is derived from an EMBL/GenBank/DDBJ whole genome shotgun (WGS) entry which is preliminary data.</text>
</comment>
<evidence type="ECO:0000256" key="1">
    <source>
        <dbReference type="SAM" id="Phobius"/>
    </source>
</evidence>
<feature type="transmembrane region" description="Helical" evidence="1">
    <location>
        <begin position="39"/>
        <end position="58"/>
    </location>
</feature>
<keyword evidence="3" id="KW-1185">Reference proteome</keyword>
<dbReference type="EMBL" id="BAAAZN010000011">
    <property type="protein sequence ID" value="GAA3561103.1"/>
    <property type="molecule type" value="Genomic_DNA"/>
</dbReference>